<dbReference type="GO" id="GO:0005524">
    <property type="term" value="F:ATP binding"/>
    <property type="evidence" value="ECO:0007669"/>
    <property type="project" value="UniProtKB-KW"/>
</dbReference>
<dbReference type="RefSeq" id="WP_176269389.1">
    <property type="nucleotide sequence ID" value="NZ_JABVBA010000001.1"/>
</dbReference>
<evidence type="ECO:0000313" key="10">
    <source>
        <dbReference type="EMBL" id="NVF10776.1"/>
    </source>
</evidence>
<accession>A0ABX2N7V5</accession>
<keyword evidence="6 8" id="KW-1133">Transmembrane helix</keyword>
<evidence type="ECO:0000256" key="5">
    <source>
        <dbReference type="ARBA" id="ARBA00022840"/>
    </source>
</evidence>
<keyword evidence="5 10" id="KW-0067">ATP-binding</keyword>
<feature type="domain" description="ABC transmembrane type-1" evidence="9">
    <location>
        <begin position="30"/>
        <end position="274"/>
    </location>
</feature>
<dbReference type="Pfam" id="PF00664">
    <property type="entry name" value="ABC_membrane"/>
    <property type="match status" value="1"/>
</dbReference>
<dbReference type="EMBL" id="JABVBA010000001">
    <property type="protein sequence ID" value="NVF10776.1"/>
    <property type="molecule type" value="Genomic_DNA"/>
</dbReference>
<protein>
    <submittedName>
        <fullName evidence="10">ABC transporter ATP-binding protein</fullName>
    </submittedName>
</protein>
<feature type="transmembrane region" description="Helical" evidence="8">
    <location>
        <begin position="267"/>
        <end position="287"/>
    </location>
</feature>
<evidence type="ECO:0000256" key="2">
    <source>
        <dbReference type="ARBA" id="ARBA00022448"/>
    </source>
</evidence>
<dbReference type="Gene3D" id="3.40.50.300">
    <property type="entry name" value="P-loop containing nucleotide triphosphate hydrolases"/>
    <property type="match status" value="1"/>
</dbReference>
<dbReference type="SUPFAM" id="SSF52540">
    <property type="entry name" value="P-loop containing nucleoside triphosphate hydrolases"/>
    <property type="match status" value="1"/>
</dbReference>
<evidence type="ECO:0000256" key="7">
    <source>
        <dbReference type="ARBA" id="ARBA00023136"/>
    </source>
</evidence>
<feature type="transmembrane region" description="Helical" evidence="8">
    <location>
        <begin position="148"/>
        <end position="168"/>
    </location>
</feature>
<feature type="transmembrane region" description="Helical" evidence="8">
    <location>
        <begin position="122"/>
        <end position="142"/>
    </location>
</feature>
<proteinExistence type="predicted"/>
<evidence type="ECO:0000259" key="9">
    <source>
        <dbReference type="PROSITE" id="PS50929"/>
    </source>
</evidence>
<gene>
    <name evidence="10" type="ORF">HV819_01965</name>
</gene>
<evidence type="ECO:0000256" key="8">
    <source>
        <dbReference type="SAM" id="Phobius"/>
    </source>
</evidence>
<feature type="transmembrane region" description="Helical" evidence="8">
    <location>
        <begin position="21"/>
        <end position="38"/>
    </location>
</feature>
<dbReference type="PANTHER" id="PTHR24223">
    <property type="entry name" value="ATP-BINDING CASSETTE SUB-FAMILY C"/>
    <property type="match status" value="1"/>
</dbReference>
<keyword evidence="2" id="KW-0813">Transport</keyword>
<comment type="subcellular location">
    <subcellularLocation>
        <location evidence="1">Cell membrane</location>
        <topology evidence="1">Multi-pass membrane protein</topology>
    </subcellularLocation>
</comment>
<feature type="transmembrane region" description="Helical" evidence="8">
    <location>
        <begin position="50"/>
        <end position="67"/>
    </location>
</feature>
<comment type="caution">
    <text evidence="10">The sequence shown here is derived from an EMBL/GenBank/DDBJ whole genome shotgun (WGS) entry which is preliminary data.</text>
</comment>
<evidence type="ECO:0000313" key="11">
    <source>
        <dbReference type="Proteomes" id="UP000540919"/>
    </source>
</evidence>
<dbReference type="InterPro" id="IPR036640">
    <property type="entry name" value="ABC1_TM_sf"/>
</dbReference>
<evidence type="ECO:0000256" key="4">
    <source>
        <dbReference type="ARBA" id="ARBA00022741"/>
    </source>
</evidence>
<dbReference type="InterPro" id="IPR011527">
    <property type="entry name" value="ABC1_TM_dom"/>
</dbReference>
<evidence type="ECO:0000256" key="1">
    <source>
        <dbReference type="ARBA" id="ARBA00004651"/>
    </source>
</evidence>
<dbReference type="SUPFAM" id="SSF90123">
    <property type="entry name" value="ABC transporter transmembrane region"/>
    <property type="match status" value="1"/>
</dbReference>
<evidence type="ECO:0000256" key="3">
    <source>
        <dbReference type="ARBA" id="ARBA00022692"/>
    </source>
</evidence>
<dbReference type="PROSITE" id="PS50929">
    <property type="entry name" value="ABC_TM1F"/>
    <property type="match status" value="1"/>
</dbReference>
<dbReference type="InterPro" id="IPR050173">
    <property type="entry name" value="ABC_transporter_C-like"/>
</dbReference>
<feature type="transmembrane region" description="Helical" evidence="8">
    <location>
        <begin position="229"/>
        <end position="255"/>
    </location>
</feature>
<reference evidence="10 11" key="1">
    <citation type="submission" date="2020-06" db="EMBL/GenBank/DDBJ databases">
        <title>Anaerococcus sp. nov., isolated form swine feces.</title>
        <authorList>
            <person name="Yu S."/>
        </authorList>
    </citation>
    <scope>NUCLEOTIDE SEQUENCE [LARGE SCALE GENOMIC DNA]</scope>
    <source>
        <strain evidence="10 11">AGMB00486</strain>
    </source>
</reference>
<dbReference type="InterPro" id="IPR027417">
    <property type="entry name" value="P-loop_NTPase"/>
</dbReference>
<dbReference type="Proteomes" id="UP000540919">
    <property type="component" value="Unassembled WGS sequence"/>
</dbReference>
<dbReference type="Gene3D" id="1.20.1560.10">
    <property type="entry name" value="ABC transporter type 1, transmembrane domain"/>
    <property type="match status" value="1"/>
</dbReference>
<keyword evidence="4" id="KW-0547">Nucleotide-binding</keyword>
<evidence type="ECO:0000256" key="6">
    <source>
        <dbReference type="ARBA" id="ARBA00022989"/>
    </source>
</evidence>
<name>A0ABX2N7V5_9FIRM</name>
<organism evidence="10 11">
    <name type="scientific">Anaerococcus faecalis</name>
    <dbReference type="NCBI Taxonomy" id="2742993"/>
    <lineage>
        <taxon>Bacteria</taxon>
        <taxon>Bacillati</taxon>
        <taxon>Bacillota</taxon>
        <taxon>Tissierellia</taxon>
        <taxon>Tissierellales</taxon>
        <taxon>Peptoniphilaceae</taxon>
        <taxon>Anaerococcus</taxon>
    </lineage>
</organism>
<keyword evidence="3 8" id="KW-0812">Transmembrane</keyword>
<keyword evidence="11" id="KW-1185">Reference proteome</keyword>
<sequence>MVKFNVKTIIKEYPKYFVLDLLIWLLAHNIPLVLSYLIKLYFDLNQNNNLLIIVFLYTIIFLLRFPLIKLGADIDIKAQHKWANVMYERIISKCFESRKVSDSNNQIFIDIIQNDVNSIVSYISYGVDTMCNVVGSIIAFIIIVSINIYLAIVILVVPILIFFILNILKDKLYEKSVAIRNNETNLIKIYQDAIGEGRKIRIESLENKYFDIYNQHLKKNKSDKFKYSYFNIMINTINQCLVDLNLIAILLAVIYFRNFSVGDLALLISYSFIINDLSTYVSTFVVINNDLKVSLDSFNDKLNLNLCKDKSSFNVDKILNSISLGKVNVLIGENGSGKSRILKELASNREYCLVLKKSSVLSEDLYENIVTDSKPNRYREIVDIFSLNDLKGRKKLINDELSGGQIDRIAIARTLISGKDVILIDNNLFSIDFAIRSLIFEEFENTGKTFLFTDTKYRNEYKNFNIIYLKDCEIKCNTKVK</sequence>
<keyword evidence="7 8" id="KW-0472">Membrane</keyword>